<sequence length="305" mass="35215">MTKSYPTITTWNDMPYDILVKIFMALDILDLVTGVSRVCSLWRAASFEPALWRKIDLSRVNPDSIEIPTRTDEFFEDESSNKLMLILKNALKLSRGNVSSLIFHFSVSLWNEHIVYAAVRSRNLKRLVLPMWNRLDIEALEYAIMCWKDLESLTVPCVYAPCSMMRAIGAFCKNFSELKIMCPLDIDFAHAIVVNTPNLKVLSLRCTVVFREALQFLLLNMEHLEVLNLTHCLVVSYSRRAGYLVVYREIDEDIIENASNLKKFLTCKKTSCSMCKVVANQVGFLKWYNCEERNWRMDEVPSLAV</sequence>
<accession>A0A2P5ELL5</accession>
<dbReference type="InterPro" id="IPR001810">
    <property type="entry name" value="F-box_dom"/>
</dbReference>
<dbReference type="Gene3D" id="3.80.10.10">
    <property type="entry name" value="Ribonuclease Inhibitor"/>
    <property type="match status" value="1"/>
</dbReference>
<evidence type="ECO:0000313" key="2">
    <source>
        <dbReference type="EMBL" id="PON86440.1"/>
    </source>
</evidence>
<protein>
    <submittedName>
        <fullName evidence="2">F-box domain containing protein</fullName>
    </submittedName>
</protein>
<dbReference type="Gene3D" id="1.20.1280.50">
    <property type="match status" value="1"/>
</dbReference>
<keyword evidence="3" id="KW-1185">Reference proteome</keyword>
<evidence type="ECO:0000259" key="1">
    <source>
        <dbReference type="PROSITE" id="PS50181"/>
    </source>
</evidence>
<dbReference type="SUPFAM" id="SSF81383">
    <property type="entry name" value="F-box domain"/>
    <property type="match status" value="1"/>
</dbReference>
<dbReference type="InParanoid" id="A0A2P5ELL5"/>
<feature type="domain" description="F-box" evidence="1">
    <location>
        <begin position="8"/>
        <end position="55"/>
    </location>
</feature>
<dbReference type="OrthoDB" id="3219396at2759"/>
<dbReference type="InterPro" id="IPR032675">
    <property type="entry name" value="LRR_dom_sf"/>
</dbReference>
<dbReference type="PANTHER" id="PTHR38926:SF58">
    <property type="entry name" value="F-BOX DOMAIN-CONTAINING PROTEIN"/>
    <property type="match status" value="1"/>
</dbReference>
<comment type="caution">
    <text evidence="2">The sequence shown here is derived from an EMBL/GenBank/DDBJ whole genome shotgun (WGS) entry which is preliminary data.</text>
</comment>
<dbReference type="Proteomes" id="UP000237000">
    <property type="component" value="Unassembled WGS sequence"/>
</dbReference>
<dbReference type="SUPFAM" id="SSF52047">
    <property type="entry name" value="RNI-like"/>
    <property type="match status" value="1"/>
</dbReference>
<dbReference type="Pfam" id="PF12937">
    <property type="entry name" value="F-box-like"/>
    <property type="match status" value="1"/>
</dbReference>
<organism evidence="2 3">
    <name type="scientific">Trema orientale</name>
    <name type="common">Charcoal tree</name>
    <name type="synonym">Celtis orientalis</name>
    <dbReference type="NCBI Taxonomy" id="63057"/>
    <lineage>
        <taxon>Eukaryota</taxon>
        <taxon>Viridiplantae</taxon>
        <taxon>Streptophyta</taxon>
        <taxon>Embryophyta</taxon>
        <taxon>Tracheophyta</taxon>
        <taxon>Spermatophyta</taxon>
        <taxon>Magnoliopsida</taxon>
        <taxon>eudicotyledons</taxon>
        <taxon>Gunneridae</taxon>
        <taxon>Pentapetalae</taxon>
        <taxon>rosids</taxon>
        <taxon>fabids</taxon>
        <taxon>Rosales</taxon>
        <taxon>Cannabaceae</taxon>
        <taxon>Trema</taxon>
    </lineage>
</organism>
<reference evidence="3" key="1">
    <citation type="submission" date="2016-06" db="EMBL/GenBank/DDBJ databases">
        <title>Parallel loss of symbiosis genes in relatives of nitrogen-fixing non-legume Parasponia.</title>
        <authorList>
            <person name="Van Velzen R."/>
            <person name="Holmer R."/>
            <person name="Bu F."/>
            <person name="Rutten L."/>
            <person name="Van Zeijl A."/>
            <person name="Liu W."/>
            <person name="Santuari L."/>
            <person name="Cao Q."/>
            <person name="Sharma T."/>
            <person name="Shen D."/>
            <person name="Roswanjaya Y."/>
            <person name="Wardhani T."/>
            <person name="Kalhor M.S."/>
            <person name="Jansen J."/>
            <person name="Van den Hoogen J."/>
            <person name="Gungor B."/>
            <person name="Hartog M."/>
            <person name="Hontelez J."/>
            <person name="Verver J."/>
            <person name="Yang W.-C."/>
            <person name="Schijlen E."/>
            <person name="Repin R."/>
            <person name="Schilthuizen M."/>
            <person name="Schranz E."/>
            <person name="Heidstra R."/>
            <person name="Miyata K."/>
            <person name="Fedorova E."/>
            <person name="Kohlen W."/>
            <person name="Bisseling T."/>
            <person name="Smit S."/>
            <person name="Geurts R."/>
        </authorList>
    </citation>
    <scope>NUCLEOTIDE SEQUENCE [LARGE SCALE GENOMIC DNA]</scope>
    <source>
        <strain evidence="3">cv. RG33-2</strain>
    </source>
</reference>
<dbReference type="PANTHER" id="PTHR38926">
    <property type="entry name" value="F-BOX DOMAIN CONTAINING PROTEIN, EXPRESSED"/>
    <property type="match status" value="1"/>
</dbReference>
<dbReference type="STRING" id="63057.A0A2P5ELL5"/>
<gene>
    <name evidence="2" type="ORF">TorRG33x02_177810</name>
</gene>
<dbReference type="AlphaFoldDB" id="A0A2P5ELL5"/>
<name>A0A2P5ELL5_TREOI</name>
<dbReference type="PROSITE" id="PS50181">
    <property type="entry name" value="FBOX"/>
    <property type="match status" value="1"/>
</dbReference>
<dbReference type="EMBL" id="JXTC01000132">
    <property type="protein sequence ID" value="PON86440.1"/>
    <property type="molecule type" value="Genomic_DNA"/>
</dbReference>
<evidence type="ECO:0000313" key="3">
    <source>
        <dbReference type="Proteomes" id="UP000237000"/>
    </source>
</evidence>
<dbReference type="InterPro" id="IPR036047">
    <property type="entry name" value="F-box-like_dom_sf"/>
</dbReference>
<proteinExistence type="predicted"/>